<dbReference type="Proteomes" id="UP000436429">
    <property type="component" value="Unassembled WGS sequence"/>
</dbReference>
<evidence type="ECO:0000313" key="2">
    <source>
        <dbReference type="EMBL" id="MVN33702.1"/>
    </source>
</evidence>
<protein>
    <submittedName>
        <fullName evidence="2">Uncharacterized protein</fullName>
    </submittedName>
</protein>
<dbReference type="EMBL" id="WPOM01000023">
    <property type="protein sequence ID" value="MVN33702.1"/>
    <property type="molecule type" value="Genomic_DNA"/>
</dbReference>
<gene>
    <name evidence="2" type="ORF">GO726_11105</name>
</gene>
<comment type="caution">
    <text evidence="2">The sequence shown here is derived from an EMBL/GenBank/DDBJ whole genome shotgun (WGS) entry which is preliminary data.</text>
</comment>
<name>A0A844RPU7_EGGLN</name>
<proteinExistence type="predicted"/>
<accession>A0A844RPU7</accession>
<dbReference type="RefSeq" id="WP_114554779.1">
    <property type="nucleotide sequence ID" value="NZ_AP025575.1"/>
</dbReference>
<feature type="region of interest" description="Disordered" evidence="1">
    <location>
        <begin position="1"/>
        <end position="36"/>
    </location>
</feature>
<evidence type="ECO:0000256" key="1">
    <source>
        <dbReference type="SAM" id="MobiDB-lite"/>
    </source>
</evidence>
<evidence type="ECO:0000313" key="3">
    <source>
        <dbReference type="Proteomes" id="UP000436429"/>
    </source>
</evidence>
<reference evidence="2 3" key="1">
    <citation type="submission" date="2019-11" db="EMBL/GenBank/DDBJ databases">
        <title>Whole genome shotgun sequencing (WGS) data from Adlercreutzia equolifaciens ResAG-91, Eggerthella lenta MRI-F36, MRI-F37, MRI-F40, ResAG-49, ResAG-88, ResAG-121, ResAG-145, and Gordonibacter sp. ResAG-5, ResAG-26, ResAG-43, ResAG-50, ResAG-59.</title>
        <authorList>
            <person name="Stoll D.A."/>
            <person name="Danylec N."/>
            <person name="Franz C.M.A.P."/>
            <person name="Huch M."/>
        </authorList>
    </citation>
    <scope>NUCLEOTIDE SEQUENCE [LARGE SCALE GENOMIC DNA]</scope>
    <source>
        <strain evidence="2 3">ResAG-88</strain>
    </source>
</reference>
<feature type="compositionally biased region" description="Polar residues" evidence="1">
    <location>
        <begin position="1"/>
        <end position="10"/>
    </location>
</feature>
<dbReference type="AlphaFoldDB" id="A0A844RPU7"/>
<feature type="compositionally biased region" description="Acidic residues" evidence="1">
    <location>
        <begin position="14"/>
        <end position="31"/>
    </location>
</feature>
<sequence length="297" mass="32303">MTHDSTNQHLSLEPDYDGFDPLEDFEDDAAETEGRADEFVATVSAAEDALAHDDDKPVAPATCEKPAEERIADLLKAMAPRRTVLLGILTACDEPQPASAVNARVDELQENNFSVYSAANLCSLLEKAGAIERVTAEGEPAENIEAEPQTVVVDGVEYLEAREPVEIYWRITEPGRAALEADKPLERLRALLDEDAAYAPIYQRILRLCAADGGTTTPTINNAVDHDPLVQKPRFYAPHFVDRLEKCDALAWRKAWCITDIGRAGLDMLADVVDEGAPAAAQPETPEVPAPAASKED</sequence>
<feature type="region of interest" description="Disordered" evidence="1">
    <location>
        <begin position="276"/>
        <end position="297"/>
    </location>
</feature>
<organism evidence="2 3">
    <name type="scientific">Eggerthella lenta</name>
    <name type="common">Eubacterium lentum</name>
    <dbReference type="NCBI Taxonomy" id="84112"/>
    <lineage>
        <taxon>Bacteria</taxon>
        <taxon>Bacillati</taxon>
        <taxon>Actinomycetota</taxon>
        <taxon>Coriobacteriia</taxon>
        <taxon>Eggerthellales</taxon>
        <taxon>Eggerthellaceae</taxon>
        <taxon>Eggerthella</taxon>
    </lineage>
</organism>